<keyword evidence="1" id="KW-0378">Hydrolase</keyword>
<dbReference type="Pfam" id="PF00561">
    <property type="entry name" value="Abhydrolase_1"/>
    <property type="match status" value="1"/>
</dbReference>
<evidence type="ECO:0000313" key="4">
    <source>
        <dbReference type="EMBL" id="OAA57830.1"/>
    </source>
</evidence>
<protein>
    <submittedName>
        <fullName evidence="4">Dimeric alpha-beta barrel</fullName>
    </submittedName>
</protein>
<evidence type="ECO:0000256" key="2">
    <source>
        <dbReference type="SAM" id="MobiDB-lite"/>
    </source>
</evidence>
<keyword evidence="5" id="KW-1185">Reference proteome</keyword>
<name>A0A167QPM2_CORFA</name>
<dbReference type="PANTHER" id="PTHR43798:SF31">
    <property type="entry name" value="AB HYDROLASE SUPERFAMILY PROTEIN YCLE"/>
    <property type="match status" value="1"/>
</dbReference>
<feature type="domain" description="AB hydrolase-1" evidence="3">
    <location>
        <begin position="296"/>
        <end position="527"/>
    </location>
</feature>
<evidence type="ECO:0000259" key="3">
    <source>
        <dbReference type="Pfam" id="PF00561"/>
    </source>
</evidence>
<dbReference type="EMBL" id="AZHB01000019">
    <property type="protein sequence ID" value="OAA57830.1"/>
    <property type="molecule type" value="Genomic_DNA"/>
</dbReference>
<dbReference type="InterPro" id="IPR000073">
    <property type="entry name" value="AB_hydrolase_1"/>
</dbReference>
<proteinExistence type="predicted"/>
<dbReference type="Gene3D" id="3.40.50.1820">
    <property type="entry name" value="alpha/beta hydrolase"/>
    <property type="match status" value="1"/>
</dbReference>
<dbReference type="Proteomes" id="UP000076744">
    <property type="component" value="Unassembled WGS sequence"/>
</dbReference>
<comment type="caution">
    <text evidence="4">The sequence shown here is derived from an EMBL/GenBank/DDBJ whole genome shotgun (WGS) entry which is preliminary data.</text>
</comment>
<feature type="region of interest" description="Disordered" evidence="2">
    <location>
        <begin position="246"/>
        <end position="270"/>
    </location>
</feature>
<gene>
    <name evidence="4" type="ORF">ISF_07071</name>
</gene>
<evidence type="ECO:0000313" key="5">
    <source>
        <dbReference type="Proteomes" id="UP000076744"/>
    </source>
</evidence>
<dbReference type="GeneID" id="30023363"/>
<dbReference type="InterPro" id="IPR050266">
    <property type="entry name" value="AB_hydrolase_sf"/>
</dbReference>
<reference evidence="4 5" key="1">
    <citation type="journal article" date="2016" name="Genome Biol. Evol.">
        <title>Divergent and convergent evolution of fungal pathogenicity.</title>
        <authorList>
            <person name="Shang Y."/>
            <person name="Xiao G."/>
            <person name="Zheng P."/>
            <person name="Cen K."/>
            <person name="Zhan S."/>
            <person name="Wang C."/>
        </authorList>
    </citation>
    <scope>NUCLEOTIDE SEQUENCE [LARGE SCALE GENOMIC DNA]</scope>
    <source>
        <strain evidence="4 5">ARSEF 2679</strain>
    </source>
</reference>
<evidence type="ECO:0000256" key="1">
    <source>
        <dbReference type="ARBA" id="ARBA00022801"/>
    </source>
</evidence>
<dbReference type="SUPFAM" id="SSF54909">
    <property type="entry name" value="Dimeric alpha+beta barrel"/>
    <property type="match status" value="1"/>
</dbReference>
<dbReference type="SUPFAM" id="SSF53474">
    <property type="entry name" value="alpha/beta-Hydrolases"/>
    <property type="match status" value="1"/>
</dbReference>
<accession>A0A167QPM2</accession>
<dbReference type="GO" id="GO:0016020">
    <property type="term" value="C:membrane"/>
    <property type="evidence" value="ECO:0007669"/>
    <property type="project" value="TreeGrafter"/>
</dbReference>
<dbReference type="OrthoDB" id="2851338at2759"/>
<dbReference type="STRING" id="1081104.A0A167QPM2"/>
<dbReference type="InterPro" id="IPR011008">
    <property type="entry name" value="Dimeric_a/b-barrel"/>
</dbReference>
<dbReference type="PANTHER" id="PTHR43798">
    <property type="entry name" value="MONOACYLGLYCEROL LIPASE"/>
    <property type="match status" value="1"/>
</dbReference>
<organism evidence="4 5">
    <name type="scientific">Cordyceps fumosorosea (strain ARSEF 2679)</name>
    <name type="common">Isaria fumosorosea</name>
    <dbReference type="NCBI Taxonomy" id="1081104"/>
    <lineage>
        <taxon>Eukaryota</taxon>
        <taxon>Fungi</taxon>
        <taxon>Dikarya</taxon>
        <taxon>Ascomycota</taxon>
        <taxon>Pezizomycotina</taxon>
        <taxon>Sordariomycetes</taxon>
        <taxon>Hypocreomycetidae</taxon>
        <taxon>Hypocreales</taxon>
        <taxon>Cordycipitaceae</taxon>
        <taxon>Cordyceps</taxon>
    </lineage>
</organism>
<dbReference type="InterPro" id="IPR029058">
    <property type="entry name" value="AB_hydrolase_fold"/>
</dbReference>
<dbReference type="AlphaFoldDB" id="A0A167QPM2"/>
<dbReference type="GO" id="GO:0016787">
    <property type="term" value="F:hydrolase activity"/>
    <property type="evidence" value="ECO:0007669"/>
    <property type="project" value="UniProtKB-KW"/>
</dbReference>
<dbReference type="RefSeq" id="XP_018702320.1">
    <property type="nucleotide sequence ID" value="XM_018850675.1"/>
</dbReference>
<sequence length="538" mass="58510">MASPGILYVTMQPHPDLNLAQFHEWYNNEHGPTRLSIPSIFSNGLRFRRTTSTAASGTPPTPDFMAVYDVHHMPLLATPTYTALRTNRSPREAATIARVDVRRAFYDLIHTSAASTFRPIEALSDAEAAHIVTVAVEITLTEDPAAACEYRRWYEEEHVGLLARVPGWLRSRLFKTSALDDNSETRYFCLHDYEPRNGLGGPEHAASMDTPRRAAVFDTYVAAKTRHTYSLFYVFGAAPRDLHSLSQLPPSSSSSSFTDHRTTTTPTPVSISSRITAAGGIALPYRLEGSPAPEAPTVVLCNSLLTSLTMWDPLVAILKARRPDLRILRYDARGRHAAPPLAATLADHAADLEALRAALRIDRYACVAGVSMGGATALCYALTHPARVGRLLAADFNCASSPANTQSWRDRIAVARDGEAGMARLAEQTVTRWFHRDASRETAAWMRTVVAGNDVEGFANSCTALWDYDMRAEMRACAVPALLVAGEADGGGALVTAMEGFKGLLGEGGAELRVVKGAGHLPMCENPEGFWGAIKDFI</sequence>